<protein>
    <submittedName>
        <fullName evidence="3">Uncharacterized protein</fullName>
    </submittedName>
</protein>
<evidence type="ECO:0000313" key="3">
    <source>
        <dbReference type="EMBL" id="MXO94549.1"/>
    </source>
</evidence>
<dbReference type="OrthoDB" id="7409991at2"/>
<dbReference type="RefSeq" id="WP_131451179.1">
    <property type="nucleotide sequence ID" value="NZ_BMJK01000001.1"/>
</dbReference>
<feature type="region of interest" description="Disordered" evidence="1">
    <location>
        <begin position="68"/>
        <end position="89"/>
    </location>
</feature>
<proteinExistence type="predicted"/>
<evidence type="ECO:0000256" key="1">
    <source>
        <dbReference type="SAM" id="MobiDB-lite"/>
    </source>
</evidence>
<feature type="chain" id="PRO_5032541926" evidence="2">
    <location>
        <begin position="21"/>
        <end position="159"/>
    </location>
</feature>
<reference evidence="3 4" key="1">
    <citation type="submission" date="2019-12" db="EMBL/GenBank/DDBJ databases">
        <title>Genomic-based taxomic classification of the family Erythrobacteraceae.</title>
        <authorList>
            <person name="Xu L."/>
        </authorList>
    </citation>
    <scope>NUCLEOTIDE SEQUENCE [LARGE SCALE GENOMIC DNA]</scope>
    <source>
        <strain evidence="3 4">RC4-10-4</strain>
    </source>
</reference>
<keyword evidence="4" id="KW-1185">Reference proteome</keyword>
<keyword evidence="2" id="KW-0732">Signal</keyword>
<feature type="region of interest" description="Disordered" evidence="1">
    <location>
        <begin position="24"/>
        <end position="47"/>
    </location>
</feature>
<comment type="caution">
    <text evidence="3">The sequence shown here is derived from an EMBL/GenBank/DDBJ whole genome shotgun (WGS) entry which is preliminary data.</text>
</comment>
<dbReference type="EMBL" id="WTYH01000001">
    <property type="protein sequence ID" value="MXO94549.1"/>
    <property type="molecule type" value="Genomic_DNA"/>
</dbReference>
<organism evidence="3 4">
    <name type="scientific">Aurantiacibacter arachoides</name>
    <dbReference type="NCBI Taxonomy" id="1850444"/>
    <lineage>
        <taxon>Bacteria</taxon>
        <taxon>Pseudomonadati</taxon>
        <taxon>Pseudomonadota</taxon>
        <taxon>Alphaproteobacteria</taxon>
        <taxon>Sphingomonadales</taxon>
        <taxon>Erythrobacteraceae</taxon>
        <taxon>Aurantiacibacter</taxon>
    </lineage>
</organism>
<sequence length="159" mass="17038">MSRWLALIFLGAWPAGPALAQQVYGPVEPSAQEDEDDPPPVASRPCEAEVGEEGAILVCRELPDTERYRSPLPRPVQSDRTIIPGLTDPPCWVTNPESVGTSACIRMGWAPPPAIMVDFTQFPEDLTAEEASRVVAAEMAAPGSEAATGERVPIDLSDD</sequence>
<evidence type="ECO:0000313" key="4">
    <source>
        <dbReference type="Proteomes" id="UP000460626"/>
    </source>
</evidence>
<name>A0A845AAG4_9SPHN</name>
<accession>A0A845AAG4</accession>
<gene>
    <name evidence="3" type="ORF">GRI62_13170</name>
</gene>
<dbReference type="AlphaFoldDB" id="A0A845AAG4"/>
<dbReference type="Proteomes" id="UP000460626">
    <property type="component" value="Unassembled WGS sequence"/>
</dbReference>
<evidence type="ECO:0000256" key="2">
    <source>
        <dbReference type="SAM" id="SignalP"/>
    </source>
</evidence>
<feature type="region of interest" description="Disordered" evidence="1">
    <location>
        <begin position="140"/>
        <end position="159"/>
    </location>
</feature>
<feature type="signal peptide" evidence="2">
    <location>
        <begin position="1"/>
        <end position="20"/>
    </location>
</feature>